<keyword evidence="2" id="KW-1185">Reference proteome</keyword>
<dbReference type="OrthoDB" id="8294122at2"/>
<proteinExistence type="predicted"/>
<dbReference type="RefSeq" id="WP_075629362.1">
    <property type="nucleotide sequence ID" value="NZ_FOAM01000013.1"/>
</dbReference>
<name>A0A1Q9AS18_9HYPH</name>
<accession>A0A1Q9AS18</accession>
<reference evidence="1 2" key="1">
    <citation type="submission" date="2016-09" db="EMBL/GenBank/DDBJ databases">
        <title>Rhizobium sp. nov., a novel species isolated from the rice rhizosphere.</title>
        <authorList>
            <person name="Zhao J."/>
            <person name="Zhang X."/>
        </authorList>
    </citation>
    <scope>NUCLEOTIDE SEQUENCE [LARGE SCALE GENOMIC DNA]</scope>
    <source>
        <strain evidence="1 2">1.7048</strain>
    </source>
</reference>
<organism evidence="1 2">
    <name type="scientific">Xaviernesmea oryzae</name>
    <dbReference type="NCBI Taxonomy" id="464029"/>
    <lineage>
        <taxon>Bacteria</taxon>
        <taxon>Pseudomonadati</taxon>
        <taxon>Pseudomonadota</taxon>
        <taxon>Alphaproteobacteria</taxon>
        <taxon>Hyphomicrobiales</taxon>
        <taxon>Rhizobiaceae</taxon>
        <taxon>Rhizobium/Agrobacterium group</taxon>
        <taxon>Xaviernesmea</taxon>
    </lineage>
</organism>
<gene>
    <name evidence="1" type="ORF">BJF93_05895</name>
</gene>
<comment type="caution">
    <text evidence="1">The sequence shown here is derived from an EMBL/GenBank/DDBJ whole genome shotgun (WGS) entry which is preliminary data.</text>
</comment>
<dbReference type="AlphaFoldDB" id="A0A1Q9AS18"/>
<protein>
    <submittedName>
        <fullName evidence="1">Uncharacterized protein</fullName>
    </submittedName>
</protein>
<dbReference type="Proteomes" id="UP000186364">
    <property type="component" value="Unassembled WGS sequence"/>
</dbReference>
<evidence type="ECO:0000313" key="2">
    <source>
        <dbReference type="Proteomes" id="UP000186364"/>
    </source>
</evidence>
<dbReference type="EMBL" id="MKIP01000058">
    <property type="protein sequence ID" value="OLP58156.1"/>
    <property type="molecule type" value="Genomic_DNA"/>
</dbReference>
<evidence type="ECO:0000313" key="1">
    <source>
        <dbReference type="EMBL" id="OLP58156.1"/>
    </source>
</evidence>
<sequence>METAASSDMRIRNVLGRLEMILDNENSRIGVDPSFDLRSSNVRKSRCLYELTILQRDQIPEPQSDIFVSQSKHIRAKLELNSRKVGAHMEACRSVVELLKTAAQEAEADGIYTEEQFRYGEA</sequence>